<evidence type="ECO:0000313" key="10">
    <source>
        <dbReference type="Proteomes" id="UP000509704"/>
    </source>
</evidence>
<dbReference type="OrthoDB" id="4069371at2759"/>
<evidence type="ECO:0000256" key="4">
    <source>
        <dbReference type="ARBA" id="ARBA00023015"/>
    </source>
</evidence>
<sequence length="209" mass="24279">MSSFSKSTEFQATNAVNSLIKRILPGMQKIAVHNKDKKKSKFKQKGSTAQFIDRNLKERVELNEKNVFLSKKRERKVRKQENKSKRAHNEKLEQQARLQLLVKHQAEGTLTDTECDYLSKLTKRNVLNAKAWDLDEDDEDESIELQRYILEKLSESQKDSRSLNRRKRVKLFKEEIKEKANTSLERKYPGLTPGLAPVGLSDEESSDDE</sequence>
<evidence type="ECO:0000256" key="3">
    <source>
        <dbReference type="ARBA" id="ARBA00007142"/>
    </source>
</evidence>
<dbReference type="Proteomes" id="UP000509704">
    <property type="component" value="Chromosome 4"/>
</dbReference>
<keyword evidence="4 7" id="KW-0805">Transcription regulation</keyword>
<comment type="function">
    <text evidence="1 7">Involved in ribosome biogenesis, probably through modulation of rDNA transcription.</text>
</comment>
<dbReference type="Pfam" id="PF17075">
    <property type="entry name" value="RRT14"/>
    <property type="match status" value="1"/>
</dbReference>
<organism evidence="9 10">
    <name type="scientific">Zygotorulaspora mrakii</name>
    <name type="common">Zygosaccharomyces mrakii</name>
    <dbReference type="NCBI Taxonomy" id="42260"/>
    <lineage>
        <taxon>Eukaryota</taxon>
        <taxon>Fungi</taxon>
        <taxon>Dikarya</taxon>
        <taxon>Ascomycota</taxon>
        <taxon>Saccharomycotina</taxon>
        <taxon>Saccharomycetes</taxon>
        <taxon>Saccharomycetales</taxon>
        <taxon>Saccharomycetaceae</taxon>
        <taxon>Zygotorulaspora</taxon>
    </lineage>
</organism>
<evidence type="ECO:0000256" key="6">
    <source>
        <dbReference type="ARBA" id="ARBA00023242"/>
    </source>
</evidence>
<keyword evidence="5 7" id="KW-0804">Transcription</keyword>
<evidence type="ECO:0000256" key="1">
    <source>
        <dbReference type="ARBA" id="ARBA00002711"/>
    </source>
</evidence>
<dbReference type="GO" id="GO:0005730">
    <property type="term" value="C:nucleolus"/>
    <property type="evidence" value="ECO:0007669"/>
    <property type="project" value="UniProtKB-SubCell"/>
</dbReference>
<evidence type="ECO:0000256" key="8">
    <source>
        <dbReference type="SAM" id="MobiDB-lite"/>
    </source>
</evidence>
<proteinExistence type="inferred from homology"/>
<reference evidence="9 10" key="1">
    <citation type="submission" date="2020-07" db="EMBL/GenBank/DDBJ databases">
        <title>The yeast mating-type switching endonuclease HO is a domesticated member of an unorthodox homing genetic element family.</title>
        <authorList>
            <person name="Coughlan A.Y."/>
            <person name="Lombardi L."/>
            <person name="Braun-Galleani S."/>
            <person name="Martos A.R."/>
            <person name="Galeote V."/>
            <person name="Bigey F."/>
            <person name="Dequin S."/>
            <person name="Byrne K.P."/>
            <person name="Wolfe K.H."/>
        </authorList>
    </citation>
    <scope>NUCLEOTIDE SEQUENCE [LARGE SCALE GENOMIC DNA]</scope>
    <source>
        <strain evidence="9 10">NRRL Y-6702</strain>
    </source>
</reference>
<dbReference type="AlphaFoldDB" id="A0A7H9B3N5"/>
<gene>
    <name evidence="7" type="primary">RRT14</name>
    <name evidence="9" type="ORF">HG535_0D02570</name>
</gene>
<protein>
    <recommendedName>
        <fullName evidence="7">Regulator of rDNA transcription 14</fullName>
    </recommendedName>
</protein>
<keyword evidence="6 7" id="KW-0539">Nucleus</keyword>
<keyword evidence="10" id="KW-1185">Reference proteome</keyword>
<feature type="compositionally biased region" description="Basic and acidic residues" evidence="8">
    <location>
        <begin position="79"/>
        <end position="92"/>
    </location>
</feature>
<comment type="similarity">
    <text evidence="3 7">Belongs to the RRT14 family.</text>
</comment>
<evidence type="ECO:0000313" key="9">
    <source>
        <dbReference type="EMBL" id="QLG72549.1"/>
    </source>
</evidence>
<feature type="region of interest" description="Disordered" evidence="8">
    <location>
        <begin position="73"/>
        <end position="92"/>
    </location>
</feature>
<evidence type="ECO:0000256" key="7">
    <source>
        <dbReference type="RuleBase" id="RU362137"/>
    </source>
</evidence>
<name>A0A7H9B3N5_ZYGMR</name>
<evidence type="ECO:0000256" key="2">
    <source>
        <dbReference type="ARBA" id="ARBA00004604"/>
    </source>
</evidence>
<feature type="region of interest" description="Disordered" evidence="8">
    <location>
        <begin position="182"/>
        <end position="209"/>
    </location>
</feature>
<dbReference type="InterPro" id="IPR031404">
    <property type="entry name" value="Rrt14"/>
</dbReference>
<dbReference type="EMBL" id="CP058607">
    <property type="protein sequence ID" value="QLG72549.1"/>
    <property type="molecule type" value="Genomic_DNA"/>
</dbReference>
<comment type="subcellular location">
    <subcellularLocation>
        <location evidence="2 7">Nucleus</location>
        <location evidence="2 7">Nucleolus</location>
    </subcellularLocation>
</comment>
<evidence type="ECO:0000256" key="5">
    <source>
        <dbReference type="ARBA" id="ARBA00023163"/>
    </source>
</evidence>
<accession>A0A7H9B3N5</accession>